<dbReference type="OrthoDB" id="10250282at2759"/>
<evidence type="ECO:0000256" key="6">
    <source>
        <dbReference type="SAM" id="MobiDB-lite"/>
    </source>
</evidence>
<feature type="transmembrane region" description="Helical" evidence="7">
    <location>
        <begin position="764"/>
        <end position="788"/>
    </location>
</feature>
<evidence type="ECO:0000313" key="8">
    <source>
        <dbReference type="EMBL" id="KAF2033110.1"/>
    </source>
</evidence>
<evidence type="ECO:0000313" key="9">
    <source>
        <dbReference type="Proteomes" id="UP000799777"/>
    </source>
</evidence>
<evidence type="ECO:0000256" key="4">
    <source>
        <dbReference type="ARBA" id="ARBA00023136"/>
    </source>
</evidence>
<comment type="caution">
    <text evidence="8">The sequence shown here is derived from an EMBL/GenBank/DDBJ whole genome shotgun (WGS) entry which is preliminary data.</text>
</comment>
<feature type="transmembrane region" description="Helical" evidence="7">
    <location>
        <begin position="938"/>
        <end position="962"/>
    </location>
</feature>
<evidence type="ECO:0000256" key="3">
    <source>
        <dbReference type="ARBA" id="ARBA00022989"/>
    </source>
</evidence>
<dbReference type="GO" id="GO:0005886">
    <property type="term" value="C:plasma membrane"/>
    <property type="evidence" value="ECO:0007669"/>
    <property type="project" value="TreeGrafter"/>
</dbReference>
<reference evidence="8" key="1">
    <citation type="journal article" date="2020" name="Stud. Mycol.">
        <title>101 Dothideomycetes genomes: a test case for predicting lifestyles and emergence of pathogens.</title>
        <authorList>
            <person name="Haridas S."/>
            <person name="Albert R."/>
            <person name="Binder M."/>
            <person name="Bloem J."/>
            <person name="Labutti K."/>
            <person name="Salamov A."/>
            <person name="Andreopoulos B."/>
            <person name="Baker S."/>
            <person name="Barry K."/>
            <person name="Bills G."/>
            <person name="Bluhm B."/>
            <person name="Cannon C."/>
            <person name="Castanera R."/>
            <person name="Culley D."/>
            <person name="Daum C."/>
            <person name="Ezra D."/>
            <person name="Gonzalez J."/>
            <person name="Henrissat B."/>
            <person name="Kuo A."/>
            <person name="Liang C."/>
            <person name="Lipzen A."/>
            <person name="Lutzoni F."/>
            <person name="Magnuson J."/>
            <person name="Mondo S."/>
            <person name="Nolan M."/>
            <person name="Ohm R."/>
            <person name="Pangilinan J."/>
            <person name="Park H.-J."/>
            <person name="Ramirez L."/>
            <person name="Alfaro M."/>
            <person name="Sun H."/>
            <person name="Tritt A."/>
            <person name="Yoshinaga Y."/>
            <person name="Zwiers L.-H."/>
            <person name="Turgeon B."/>
            <person name="Goodwin S."/>
            <person name="Spatafora J."/>
            <person name="Crous P."/>
            <person name="Grigoriev I."/>
        </authorList>
    </citation>
    <scope>NUCLEOTIDE SEQUENCE</scope>
    <source>
        <strain evidence="8">CBS 110217</strain>
    </source>
</reference>
<keyword evidence="9" id="KW-1185">Reference proteome</keyword>
<dbReference type="Gene3D" id="1.20.1250.20">
    <property type="entry name" value="MFS general substrate transporter like domains"/>
    <property type="match status" value="1"/>
</dbReference>
<feature type="transmembrane region" description="Helical" evidence="7">
    <location>
        <begin position="538"/>
        <end position="557"/>
    </location>
</feature>
<keyword evidence="3 7" id="KW-1133">Transmembrane helix</keyword>
<protein>
    <recommendedName>
        <fullName evidence="10">MFS general substrate transporter</fullName>
    </recommendedName>
</protein>
<dbReference type="InterPro" id="IPR036259">
    <property type="entry name" value="MFS_trans_sf"/>
</dbReference>
<comment type="subcellular location">
    <subcellularLocation>
        <location evidence="1">Membrane</location>
        <topology evidence="1">Multi-pass membrane protein</topology>
    </subcellularLocation>
</comment>
<feature type="compositionally biased region" description="Basic residues" evidence="6">
    <location>
        <begin position="429"/>
        <end position="439"/>
    </location>
</feature>
<keyword evidence="5" id="KW-0175">Coiled coil</keyword>
<gene>
    <name evidence="8" type="ORF">EK21DRAFT_59273</name>
</gene>
<evidence type="ECO:0000256" key="2">
    <source>
        <dbReference type="ARBA" id="ARBA00022692"/>
    </source>
</evidence>
<keyword evidence="2 7" id="KW-0812">Transmembrane</keyword>
<dbReference type="Proteomes" id="UP000799777">
    <property type="component" value="Unassembled WGS sequence"/>
</dbReference>
<feature type="region of interest" description="Disordered" evidence="6">
    <location>
        <begin position="339"/>
        <end position="446"/>
    </location>
</feature>
<feature type="transmembrane region" description="Helical" evidence="7">
    <location>
        <begin position="974"/>
        <end position="995"/>
    </location>
</feature>
<evidence type="ECO:0000256" key="7">
    <source>
        <dbReference type="SAM" id="Phobius"/>
    </source>
</evidence>
<feature type="transmembrane region" description="Helical" evidence="7">
    <location>
        <begin position="800"/>
        <end position="818"/>
    </location>
</feature>
<proteinExistence type="predicted"/>
<organism evidence="8 9">
    <name type="scientific">Setomelanomma holmii</name>
    <dbReference type="NCBI Taxonomy" id="210430"/>
    <lineage>
        <taxon>Eukaryota</taxon>
        <taxon>Fungi</taxon>
        <taxon>Dikarya</taxon>
        <taxon>Ascomycota</taxon>
        <taxon>Pezizomycotina</taxon>
        <taxon>Dothideomycetes</taxon>
        <taxon>Pleosporomycetidae</taxon>
        <taxon>Pleosporales</taxon>
        <taxon>Pleosporineae</taxon>
        <taxon>Phaeosphaeriaceae</taxon>
        <taxon>Setomelanomma</taxon>
    </lineage>
</organism>
<feature type="transmembrane region" description="Helical" evidence="7">
    <location>
        <begin position="877"/>
        <end position="896"/>
    </location>
</feature>
<feature type="transmembrane region" description="Helical" evidence="7">
    <location>
        <begin position="682"/>
        <end position="701"/>
    </location>
</feature>
<sequence>MAANADSVLIKSDGPAKTPTKPQVRKLEPRTTAKKLPWLDGKSSRTVSTTPPQRPGSDTDSPSPATQLPNRKSSAAPATKRAITTTPTIRRKTLTAAIERADFSVAGSSPSPVTRYHLSQVRRVSIVPKDLSPLIAVASHRPSVTHEPQRRLSVIQHHDRLLEDDDYGNAPLRADSLAPVPNHLERSITPDSILLPIRRDVVSSMSPAVVSRVQMSPSQPAPGRTAFERIGDRRISNAIEGLEDMVQEAVEIADETADQRQVEEIYDIIEDARAAIQDASEDPTIRLMETASPLAPLRTSPPFPVLVQRNIVDDVEGLIVPAEHDMPQRDSASFDWAYSRDKRRGHSRSSPSSSDIGGRDHTDYSTRSDLLLPPQPIQSAARDHVDFVLRPTTREQSRSRTRKCPYDDGPVRVGRHRHRHRHDLDQRSRSRSTRRRHRSSGFSQIDTSFDEEDIPAKIYGNALTVREQAHHHNISLRRHHRRQPIARNWSTSKKRLTAAIACINTALLGIIVGIYAGEVPRIQYFLADERHIAVVGNAVLYFGLALSTSVVWPLPLLHGRKPYVLAALALALPLQFPQAIVVGEKRSPNDARFRTGLLCARTATGLVLGFANVNYITVLLDLFGASLQSKNPHQEYVVPNDVRRHGGGMGMWLGIWSWCWIASLAVGFQVGAAIIEKLSPDWGFYVTVIILASALVLNIMAPETRRSAYRKSVTEVYDRDENFITRRVSRGECKLHISTEGPKYWFEEVWAGMKLVVMMMCQPGFFVLSFYLAWIYAQIVLVIVLLGALLSRDYKWQPRFVGAGVMSIAIGAFLAIPLTKAGIFSRERNSAFRTDSMTFQKQVTWSSHLVRRAIFTLTLPLMGLAYTVSSAGKPRPYMVPIVFAGALGFLSILAIAECHGIMMETFDTCDLQPGANTRHRLESMAVQDRRRRTNYTSFPRVTAGIFVSQTIAFTLAGVATLVGGSMTRRLGAQTSTGVTAGILLGLTILLTLVLLRFKEVQVIPNHTFGTRRDTAAWAEFKDLEKMGRGADWKAVVIGNPSGKMRRMSVLELGSLSRWTEIRKLNFLLKGPRLGEDTKKRRTFRDSW</sequence>
<name>A0A9P4HGF3_9PLEO</name>
<feature type="coiled-coil region" evidence="5">
    <location>
        <begin position="239"/>
        <end position="282"/>
    </location>
</feature>
<evidence type="ECO:0000256" key="1">
    <source>
        <dbReference type="ARBA" id="ARBA00004141"/>
    </source>
</evidence>
<evidence type="ECO:0008006" key="10">
    <source>
        <dbReference type="Google" id="ProtNLM"/>
    </source>
</evidence>
<feature type="compositionally biased region" description="Polar residues" evidence="6">
    <location>
        <begin position="44"/>
        <end position="73"/>
    </location>
</feature>
<dbReference type="GO" id="GO:0022857">
    <property type="term" value="F:transmembrane transporter activity"/>
    <property type="evidence" value="ECO:0007669"/>
    <property type="project" value="TreeGrafter"/>
</dbReference>
<dbReference type="PANTHER" id="PTHR23502:SF76">
    <property type="entry name" value="POLYAMINE TRANSPORT PROTEIN"/>
    <property type="match status" value="1"/>
</dbReference>
<dbReference type="PANTHER" id="PTHR23502">
    <property type="entry name" value="MAJOR FACILITATOR SUPERFAMILY"/>
    <property type="match status" value="1"/>
</dbReference>
<dbReference type="AlphaFoldDB" id="A0A9P4HGF3"/>
<keyword evidence="4 7" id="KW-0472">Membrane</keyword>
<feature type="compositionally biased region" description="Basic and acidic residues" evidence="6">
    <location>
        <begin position="357"/>
        <end position="366"/>
    </location>
</feature>
<feature type="transmembrane region" description="Helical" evidence="7">
    <location>
        <begin position="563"/>
        <end position="582"/>
    </location>
</feature>
<feature type="compositionally biased region" description="Low complexity" evidence="6">
    <location>
        <begin position="75"/>
        <end position="88"/>
    </location>
</feature>
<feature type="compositionally biased region" description="Basic and acidic residues" evidence="6">
    <location>
        <begin position="381"/>
        <end position="410"/>
    </location>
</feature>
<accession>A0A9P4HGF3</accession>
<evidence type="ECO:0000256" key="5">
    <source>
        <dbReference type="SAM" id="Coils"/>
    </source>
</evidence>
<dbReference type="SUPFAM" id="SSF103473">
    <property type="entry name" value="MFS general substrate transporter"/>
    <property type="match status" value="1"/>
</dbReference>
<feature type="transmembrane region" description="Helical" evidence="7">
    <location>
        <begin position="496"/>
        <end position="517"/>
    </location>
</feature>
<dbReference type="EMBL" id="ML978168">
    <property type="protein sequence ID" value="KAF2033110.1"/>
    <property type="molecule type" value="Genomic_DNA"/>
</dbReference>
<feature type="region of interest" description="Disordered" evidence="6">
    <location>
        <begin position="1"/>
        <end position="88"/>
    </location>
</feature>
<feature type="transmembrane region" description="Helical" evidence="7">
    <location>
        <begin position="849"/>
        <end position="871"/>
    </location>
</feature>
<feature type="transmembrane region" description="Helical" evidence="7">
    <location>
        <begin position="653"/>
        <end position="676"/>
    </location>
</feature>